<proteinExistence type="predicted"/>
<reference evidence="2 3" key="1">
    <citation type="journal article" date="2016" name="Sci. Rep.">
        <title>Metabolic traits of an uncultured archaeal lineage -MSBL1- from brine pools of the Red Sea.</title>
        <authorList>
            <person name="Mwirichia R."/>
            <person name="Alam I."/>
            <person name="Rashid M."/>
            <person name="Vinu M."/>
            <person name="Ba-Alawi W."/>
            <person name="Anthony Kamau A."/>
            <person name="Kamanda Ngugi D."/>
            <person name="Goker M."/>
            <person name="Klenk H.P."/>
            <person name="Bajic V."/>
            <person name="Stingl U."/>
        </authorList>
    </citation>
    <scope>NUCLEOTIDE SEQUENCE [LARGE SCALE GENOMIC DNA]</scope>
    <source>
        <strain evidence="2">SCGC-AAA259E17</strain>
    </source>
</reference>
<evidence type="ECO:0000256" key="1">
    <source>
        <dbReference type="SAM" id="Coils"/>
    </source>
</evidence>
<comment type="caution">
    <text evidence="2">The sequence shown here is derived from an EMBL/GenBank/DDBJ whole genome shotgun (WGS) entry which is preliminary data.</text>
</comment>
<keyword evidence="3" id="KW-1185">Reference proteome</keyword>
<dbReference type="EMBL" id="LHXN01000039">
    <property type="protein sequence ID" value="KXA92638.1"/>
    <property type="molecule type" value="Genomic_DNA"/>
</dbReference>
<accession>A0A133UEI7</accession>
<keyword evidence="1" id="KW-0175">Coiled coil</keyword>
<dbReference type="Proteomes" id="UP000070373">
    <property type="component" value="Unassembled WGS sequence"/>
</dbReference>
<evidence type="ECO:0000313" key="2">
    <source>
        <dbReference type="EMBL" id="KXA92638.1"/>
    </source>
</evidence>
<evidence type="ECO:0000313" key="3">
    <source>
        <dbReference type="Proteomes" id="UP000070373"/>
    </source>
</evidence>
<dbReference type="AlphaFoldDB" id="A0A133UEI7"/>
<sequence length="207" mass="24256">MSVVIAYRDKICRAVVIAYRDKTWTSDVSFYPSQKKDLLEKKFPDFEFVGDSESPVIKIYGINGQREEKIYEMEFVDRDLMQTIYLSLKELCNSGKRIKTLDDILGETIVPVIRPNSWENTQNILKEVKKRAEEWKENNTEGEDIEPDIVTDIVKIENKIQEIDNDIDAYVFNLYALDREEIVTVLDSLETRESIKEEILKKFSDLQ</sequence>
<gene>
    <name evidence="2" type="ORF">AKJ64_02630</name>
</gene>
<organism evidence="2 3">
    <name type="scientific">candidate division MSBL1 archaeon SCGC-AAA259E17</name>
    <dbReference type="NCBI Taxonomy" id="1698263"/>
    <lineage>
        <taxon>Archaea</taxon>
        <taxon>Methanobacteriati</taxon>
        <taxon>Methanobacteriota</taxon>
        <taxon>candidate division MSBL1</taxon>
    </lineage>
</organism>
<feature type="coiled-coil region" evidence="1">
    <location>
        <begin position="118"/>
        <end position="145"/>
    </location>
</feature>
<protein>
    <submittedName>
        <fullName evidence="2">Uncharacterized protein</fullName>
    </submittedName>
</protein>
<name>A0A133UEI7_9EURY</name>